<proteinExistence type="predicted"/>
<accession>A0ABS4H510</accession>
<name>A0ABS4H510_9BACL</name>
<evidence type="ECO:0000256" key="1">
    <source>
        <dbReference type="SAM" id="Phobius"/>
    </source>
</evidence>
<comment type="caution">
    <text evidence="2">The sequence shown here is derived from an EMBL/GenBank/DDBJ whole genome shotgun (WGS) entry which is preliminary data.</text>
</comment>
<keyword evidence="1" id="KW-0472">Membrane</keyword>
<dbReference type="RefSeq" id="WP_209849594.1">
    <property type="nucleotide sequence ID" value="NZ_CBCRVE010000005.1"/>
</dbReference>
<reference evidence="2 3" key="1">
    <citation type="submission" date="2021-03" db="EMBL/GenBank/DDBJ databases">
        <title>Genomic Encyclopedia of Type Strains, Phase IV (KMG-IV): sequencing the most valuable type-strain genomes for metagenomic binning, comparative biology and taxonomic classification.</title>
        <authorList>
            <person name="Goeker M."/>
        </authorList>
    </citation>
    <scope>NUCLEOTIDE SEQUENCE [LARGE SCALE GENOMIC DNA]</scope>
    <source>
        <strain evidence="2 3">DSM 23491</strain>
    </source>
</reference>
<protein>
    <recommendedName>
        <fullName evidence="4">YhfC family intramembrane metalloprotease</fullName>
    </recommendedName>
</protein>
<feature type="transmembrane region" description="Helical" evidence="1">
    <location>
        <begin position="178"/>
        <end position="201"/>
    </location>
</feature>
<feature type="transmembrane region" description="Helical" evidence="1">
    <location>
        <begin position="54"/>
        <end position="76"/>
    </location>
</feature>
<sequence length="235" mass="25382">MNLEHSNPTRHVDADQFRRLAKKSLFAVPLYVLVVIAFWALFHVSGHPLEWKAFGIGAAGWVAALFLRGPLSVISLKWPKAGKIIMISASGPLEETVRLLALTFFITLTETSALSLGQGWAAIEVVYVITQVIAIASLANRRDEKAEQAKAILQAQGTGSSNPMWGIIERISASAFHIGATLCIASNPWLVLVFIPVHSLFNISMVQLVRKSIATAEIFGMVIGGAALAAGLLLW</sequence>
<keyword evidence="1" id="KW-1133">Transmembrane helix</keyword>
<evidence type="ECO:0008006" key="4">
    <source>
        <dbReference type="Google" id="ProtNLM"/>
    </source>
</evidence>
<dbReference type="EMBL" id="JAGGKP010000005">
    <property type="protein sequence ID" value="MBP1937342.1"/>
    <property type="molecule type" value="Genomic_DNA"/>
</dbReference>
<gene>
    <name evidence="2" type="ORF">J2Z20_002237</name>
</gene>
<dbReference type="Pfam" id="PF10086">
    <property type="entry name" value="YhfC"/>
    <property type="match status" value="1"/>
</dbReference>
<organism evidence="2 3">
    <name type="scientific">Paenibacillus sediminis</name>
    <dbReference type="NCBI Taxonomy" id="664909"/>
    <lineage>
        <taxon>Bacteria</taxon>
        <taxon>Bacillati</taxon>
        <taxon>Bacillota</taxon>
        <taxon>Bacilli</taxon>
        <taxon>Bacillales</taxon>
        <taxon>Paenibacillaceae</taxon>
        <taxon>Paenibacillus</taxon>
    </lineage>
</organism>
<dbReference type="InterPro" id="IPR011397">
    <property type="entry name" value="YhfC"/>
</dbReference>
<feature type="transmembrane region" description="Helical" evidence="1">
    <location>
        <begin position="25"/>
        <end position="42"/>
    </location>
</feature>
<keyword evidence="3" id="KW-1185">Reference proteome</keyword>
<keyword evidence="1" id="KW-0812">Transmembrane</keyword>
<evidence type="ECO:0000313" key="2">
    <source>
        <dbReference type="EMBL" id="MBP1937342.1"/>
    </source>
</evidence>
<feature type="transmembrane region" description="Helical" evidence="1">
    <location>
        <begin position="213"/>
        <end position="234"/>
    </location>
</feature>
<evidence type="ECO:0000313" key="3">
    <source>
        <dbReference type="Proteomes" id="UP001519273"/>
    </source>
</evidence>
<dbReference type="Proteomes" id="UP001519273">
    <property type="component" value="Unassembled WGS sequence"/>
</dbReference>